<evidence type="ECO:0000256" key="4">
    <source>
        <dbReference type="ARBA" id="ARBA00022833"/>
    </source>
</evidence>
<protein>
    <submittedName>
        <fullName evidence="10">Uncharacterized protein LOC110981443</fullName>
    </submittedName>
</protein>
<evidence type="ECO:0000313" key="10">
    <source>
        <dbReference type="RefSeq" id="XP_022094714.1"/>
    </source>
</evidence>
<reference evidence="10" key="1">
    <citation type="submission" date="2025-08" db="UniProtKB">
        <authorList>
            <consortium name="RefSeq"/>
        </authorList>
    </citation>
    <scope>IDENTIFICATION</scope>
</reference>
<evidence type="ECO:0000256" key="6">
    <source>
        <dbReference type="PROSITE-ProRule" id="PRU00309"/>
    </source>
</evidence>
<keyword evidence="9" id="KW-1185">Reference proteome</keyword>
<keyword evidence="7" id="KW-0812">Transmembrane</keyword>
<dbReference type="InterPro" id="IPR006612">
    <property type="entry name" value="THAP_Znf"/>
</dbReference>
<dbReference type="AlphaFoldDB" id="A0A8B7YN70"/>
<dbReference type="KEGG" id="aplc:110981443"/>
<dbReference type="GO" id="GO:0008270">
    <property type="term" value="F:zinc ion binding"/>
    <property type="evidence" value="ECO:0007669"/>
    <property type="project" value="UniProtKB-KW"/>
</dbReference>
<dbReference type="InterPro" id="IPR027806">
    <property type="entry name" value="HARBI1_dom"/>
</dbReference>
<name>A0A8B7YN70_ACAPL</name>
<feature type="domain" description="THAP-type" evidence="8">
    <location>
        <begin position="47"/>
        <end position="142"/>
    </location>
</feature>
<keyword evidence="7" id="KW-0472">Membrane</keyword>
<dbReference type="Pfam" id="PF13613">
    <property type="entry name" value="HTH_Tnp_4"/>
    <property type="match status" value="1"/>
</dbReference>
<dbReference type="RefSeq" id="XP_022094714.1">
    <property type="nucleotide sequence ID" value="XM_022239022.1"/>
</dbReference>
<evidence type="ECO:0000259" key="8">
    <source>
        <dbReference type="PROSITE" id="PS50950"/>
    </source>
</evidence>
<keyword evidence="5 6" id="KW-0238">DNA-binding</keyword>
<dbReference type="GeneID" id="110981443"/>
<dbReference type="PROSITE" id="PS50950">
    <property type="entry name" value="ZF_THAP"/>
    <property type="match status" value="1"/>
</dbReference>
<dbReference type="SUPFAM" id="SSF57716">
    <property type="entry name" value="Glucocorticoid receptor-like (DNA-binding domain)"/>
    <property type="match status" value="1"/>
</dbReference>
<dbReference type="PANTHER" id="PTHR23080">
    <property type="entry name" value="THAP DOMAIN PROTEIN"/>
    <property type="match status" value="1"/>
</dbReference>
<gene>
    <name evidence="10" type="primary">LOC110981443</name>
</gene>
<dbReference type="PANTHER" id="PTHR23080:SF133">
    <property type="entry name" value="SI:CH211-262I1.5-RELATED"/>
    <property type="match status" value="1"/>
</dbReference>
<keyword evidence="4" id="KW-0862">Zinc</keyword>
<evidence type="ECO:0000256" key="5">
    <source>
        <dbReference type="ARBA" id="ARBA00023125"/>
    </source>
</evidence>
<dbReference type="Pfam" id="PF13359">
    <property type="entry name" value="DDE_Tnp_4"/>
    <property type="match status" value="1"/>
</dbReference>
<accession>A0A8B7YN70</accession>
<dbReference type="GO" id="GO:0003677">
    <property type="term" value="F:DNA binding"/>
    <property type="evidence" value="ECO:0007669"/>
    <property type="project" value="UniProtKB-UniRule"/>
</dbReference>
<sequence length="619" mass="70976">MGKSRHHAHALCLSYLHVRTYVHVLTLLRIVVFCGRLFHLYQYLITMVYFCEASECQAHSSKLKKISKYPWMIDIRWVKWPRKDAAAVLRWKNLIKREGKSRVHGKIVDQLTITKRSRLCSRHFDEEDIDMYGNAMCDPKYFEWNNWGGRKTTQRAQARTTLSLRALQKLDQARQAQKAWSGLDAYHPVDVGLGARCEVKTHNVPPVEGELAVTVSSETTRINVGRMEPLFWAEAPQPMDHDYLCTPSPALMIDQSVQTVMTMNDITALERQARSPPQPLPGQAVVDYATETDEKVKFYTGLTSKSILLGIFDSISDGVDRLQYWKRTSANTEEHGHEQSGKRRSSRRHQLPLFLQFLMTLIRLRLNLPLLLLADLFHVSRSTVATVTITWISYLHQTLVPALLVWPSQAYIRGRMPSAFKATFPNTRVVIDCSKFLIYKRRQTHCQYNSHSTCKVLFGVSPSGAFTFVSDLWSGNVSEKYLIEQSGLIDKLDDGDAVMANQSFHIEDSLRRKKVTLIVPPLAREQHCGKGKRLNVNEIGLSRQIARLRVRAERAIRHVKRWQILKHQIPQSLRDCAPMIVKLVAALCNVKAPLFNPNSGKCLRKQKVGRRKPVKRLKH</sequence>
<keyword evidence="2" id="KW-0479">Metal-binding</keyword>
<feature type="transmembrane region" description="Helical" evidence="7">
    <location>
        <begin position="20"/>
        <end position="38"/>
    </location>
</feature>
<proteinExistence type="predicted"/>
<organism evidence="9 10">
    <name type="scientific">Acanthaster planci</name>
    <name type="common">Crown-of-thorns starfish</name>
    <dbReference type="NCBI Taxonomy" id="133434"/>
    <lineage>
        <taxon>Eukaryota</taxon>
        <taxon>Metazoa</taxon>
        <taxon>Echinodermata</taxon>
        <taxon>Eleutherozoa</taxon>
        <taxon>Asterozoa</taxon>
        <taxon>Asteroidea</taxon>
        <taxon>Valvatacea</taxon>
        <taxon>Valvatida</taxon>
        <taxon>Acanthasteridae</taxon>
        <taxon>Acanthaster</taxon>
    </lineage>
</organism>
<keyword evidence="3 6" id="KW-0863">Zinc-finger</keyword>
<evidence type="ECO:0000256" key="1">
    <source>
        <dbReference type="ARBA" id="ARBA00001968"/>
    </source>
</evidence>
<dbReference type="OMA" id="TITWIAY"/>
<dbReference type="InterPro" id="IPR027805">
    <property type="entry name" value="Transposase_HTH_dom"/>
</dbReference>
<keyword evidence="7" id="KW-1133">Transmembrane helix</keyword>
<dbReference type="Proteomes" id="UP000694845">
    <property type="component" value="Unplaced"/>
</dbReference>
<evidence type="ECO:0000256" key="2">
    <source>
        <dbReference type="ARBA" id="ARBA00022723"/>
    </source>
</evidence>
<dbReference type="OrthoDB" id="10009406at2759"/>
<evidence type="ECO:0000256" key="3">
    <source>
        <dbReference type="ARBA" id="ARBA00022771"/>
    </source>
</evidence>
<evidence type="ECO:0000256" key="7">
    <source>
        <dbReference type="SAM" id="Phobius"/>
    </source>
</evidence>
<comment type="cofactor">
    <cofactor evidence="1">
        <name>a divalent metal cation</name>
        <dbReference type="ChEBI" id="CHEBI:60240"/>
    </cofactor>
</comment>
<evidence type="ECO:0000313" key="9">
    <source>
        <dbReference type="Proteomes" id="UP000694845"/>
    </source>
</evidence>